<dbReference type="SUPFAM" id="SSF53300">
    <property type="entry name" value="vWA-like"/>
    <property type="match status" value="1"/>
</dbReference>
<reference evidence="3 5" key="1">
    <citation type="submission" date="2018-08" db="EMBL/GenBank/DDBJ databases">
        <title>The first complete genome of Treponema rectale (CHPAT), a commensal spirochete of the bovine rectum.</title>
        <authorList>
            <person name="Staton G.J."/>
            <person name="Clegg S.R."/>
            <person name="Carter S.D."/>
            <person name="Radford A.D."/>
            <person name="Darby A."/>
            <person name="Hall N."/>
            <person name="Birtles R.J."/>
            <person name="Evans N.J."/>
        </authorList>
    </citation>
    <scope>NUCLEOTIDE SEQUENCE [LARGE SCALE GENOMIC DNA]</scope>
    <source>
        <strain evidence="3 5">CHPA</strain>
    </source>
</reference>
<feature type="chain" id="PRO_5036240800" evidence="1">
    <location>
        <begin position="23"/>
        <end position="415"/>
    </location>
</feature>
<dbReference type="AlphaFoldDB" id="A0A840SCA6"/>
<organism evidence="2 4">
    <name type="scientific">Treponema rectale</name>
    <dbReference type="NCBI Taxonomy" id="744512"/>
    <lineage>
        <taxon>Bacteria</taxon>
        <taxon>Pseudomonadati</taxon>
        <taxon>Spirochaetota</taxon>
        <taxon>Spirochaetia</taxon>
        <taxon>Spirochaetales</taxon>
        <taxon>Treponemataceae</taxon>
        <taxon>Treponema</taxon>
    </lineage>
</organism>
<dbReference type="Proteomes" id="UP000578697">
    <property type="component" value="Unassembled WGS sequence"/>
</dbReference>
<reference evidence="2 4" key="2">
    <citation type="submission" date="2020-08" db="EMBL/GenBank/DDBJ databases">
        <title>Genomic Encyclopedia of Type Strains, Phase IV (KMG-IV): sequencing the most valuable type-strain genomes for metagenomic binning, comparative biology and taxonomic classification.</title>
        <authorList>
            <person name="Goeker M."/>
        </authorList>
    </citation>
    <scope>NUCLEOTIDE SEQUENCE [LARGE SCALE GENOMIC DNA]</scope>
    <source>
        <strain evidence="2 4">DSM 103679</strain>
    </source>
</reference>
<proteinExistence type="predicted"/>
<feature type="signal peptide" evidence="1">
    <location>
        <begin position="1"/>
        <end position="22"/>
    </location>
</feature>
<dbReference type="CDD" id="cd00198">
    <property type="entry name" value="vWFA"/>
    <property type="match status" value="1"/>
</dbReference>
<dbReference type="EMBL" id="CP031517">
    <property type="protein sequence ID" value="QOS40713.1"/>
    <property type="molecule type" value="Genomic_DNA"/>
</dbReference>
<evidence type="ECO:0000313" key="4">
    <source>
        <dbReference type="Proteomes" id="UP000578697"/>
    </source>
</evidence>
<sequence length="415" mass="46825">MRKCRNFLLGLLLLLYPSFAYSQTDQSSQKRIPVYPELVVTQNDLSIERHYSPEGIFDGYLLYVRKLPAVESVMLCETAKDPEGKMDNFAYRASSYNSYNGDEIRILNGKVLDSEYARYTLISSTAVKHSRLGDSFCIFIPPVLVYGYPWSRNGTVTVGNNTFVNIRTFSKKYGDYEGTFQDNPFMFSFKAPVSEPPVKKTEPPQLPEEAAPVLDEKYNPDTAASFNEIAGDSGGNVIYSEGTASLKKDVDSIIRKLDKSKKADLVFAIDTTGSMVDELNVLRTVWLPQFIKEYPSYTDLRVALVLYRDFGDSYLYKNLPVKIFHFTRDMKVFYRNIDGVYIKGNEGGDVPEAVYEALYASLKYLDWREDAQKKIILIGDAPAHDVPRGPKKISREIVADLASSKGVSCDCIILP</sequence>
<dbReference type="Proteomes" id="UP000593591">
    <property type="component" value="Chromosome"/>
</dbReference>
<dbReference type="PANTHER" id="PTHR47763">
    <property type="entry name" value="ALPHA-PROTEIN KINASE VWKA"/>
    <property type="match status" value="1"/>
</dbReference>
<dbReference type="KEGG" id="trc:DYE49_09735"/>
<dbReference type="InterPro" id="IPR052969">
    <property type="entry name" value="Thr-specific_kinase-like"/>
</dbReference>
<evidence type="ECO:0000313" key="5">
    <source>
        <dbReference type="Proteomes" id="UP000593591"/>
    </source>
</evidence>
<evidence type="ECO:0000313" key="2">
    <source>
        <dbReference type="EMBL" id="MBB5219407.1"/>
    </source>
</evidence>
<keyword evidence="4" id="KW-1185">Reference proteome</keyword>
<dbReference type="Gene3D" id="3.40.50.410">
    <property type="entry name" value="von Willebrand factor, type A domain"/>
    <property type="match status" value="1"/>
</dbReference>
<name>A0A840SCA6_9SPIR</name>
<protein>
    <submittedName>
        <fullName evidence="3">VWA domain-containing protein</fullName>
    </submittedName>
</protein>
<evidence type="ECO:0000313" key="3">
    <source>
        <dbReference type="EMBL" id="QOS40713.1"/>
    </source>
</evidence>
<dbReference type="EMBL" id="JACHFR010000002">
    <property type="protein sequence ID" value="MBB5219407.1"/>
    <property type="molecule type" value="Genomic_DNA"/>
</dbReference>
<dbReference type="RefSeq" id="WP_184652814.1">
    <property type="nucleotide sequence ID" value="NZ_JACHFR010000002.1"/>
</dbReference>
<dbReference type="InterPro" id="IPR036465">
    <property type="entry name" value="vWFA_dom_sf"/>
</dbReference>
<evidence type="ECO:0000256" key="1">
    <source>
        <dbReference type="SAM" id="SignalP"/>
    </source>
</evidence>
<accession>A0A840SCA6</accession>
<gene>
    <name evidence="3" type="ORF">DYE49_09735</name>
    <name evidence="2" type="ORF">HNP77_001776</name>
</gene>
<keyword evidence="1" id="KW-0732">Signal</keyword>